<evidence type="ECO:0000313" key="2">
    <source>
        <dbReference type="Proteomes" id="UP001472677"/>
    </source>
</evidence>
<reference evidence="1 2" key="1">
    <citation type="journal article" date="2024" name="G3 (Bethesda)">
        <title>Genome assembly of Hibiscus sabdariffa L. provides insights into metabolisms of medicinal natural products.</title>
        <authorList>
            <person name="Kim T."/>
        </authorList>
    </citation>
    <scope>NUCLEOTIDE SEQUENCE [LARGE SCALE GENOMIC DNA]</scope>
    <source>
        <strain evidence="1">TK-2024</strain>
        <tissue evidence="1">Old leaves</tissue>
    </source>
</reference>
<dbReference type="EMBL" id="JBBPBM010001281">
    <property type="protein sequence ID" value="KAK8485476.1"/>
    <property type="molecule type" value="Genomic_DNA"/>
</dbReference>
<accession>A0ABR1ZXJ6</accession>
<protein>
    <submittedName>
        <fullName evidence="1">Uncharacterized protein</fullName>
    </submittedName>
</protein>
<keyword evidence="2" id="KW-1185">Reference proteome</keyword>
<organism evidence="1 2">
    <name type="scientific">Hibiscus sabdariffa</name>
    <name type="common">roselle</name>
    <dbReference type="NCBI Taxonomy" id="183260"/>
    <lineage>
        <taxon>Eukaryota</taxon>
        <taxon>Viridiplantae</taxon>
        <taxon>Streptophyta</taxon>
        <taxon>Embryophyta</taxon>
        <taxon>Tracheophyta</taxon>
        <taxon>Spermatophyta</taxon>
        <taxon>Magnoliopsida</taxon>
        <taxon>eudicotyledons</taxon>
        <taxon>Gunneridae</taxon>
        <taxon>Pentapetalae</taxon>
        <taxon>rosids</taxon>
        <taxon>malvids</taxon>
        <taxon>Malvales</taxon>
        <taxon>Malvaceae</taxon>
        <taxon>Malvoideae</taxon>
        <taxon>Hibiscus</taxon>
    </lineage>
</organism>
<proteinExistence type="predicted"/>
<sequence length="79" mass="8820">MIWWCVGNVSSFLCEYGGQRKRWLALVEAGGKKATIPVTASGGKQIPTPFCILFPPLLGLESTDMYKVTRMGMFKDVEY</sequence>
<comment type="caution">
    <text evidence="1">The sequence shown here is derived from an EMBL/GenBank/DDBJ whole genome shotgun (WGS) entry which is preliminary data.</text>
</comment>
<gene>
    <name evidence="1" type="ORF">V6N12_017966</name>
</gene>
<evidence type="ECO:0000313" key="1">
    <source>
        <dbReference type="EMBL" id="KAK8485476.1"/>
    </source>
</evidence>
<dbReference type="Proteomes" id="UP001472677">
    <property type="component" value="Unassembled WGS sequence"/>
</dbReference>
<name>A0ABR1ZXJ6_9ROSI</name>